<protein>
    <submittedName>
        <fullName evidence="1">Uncharacterized protein</fullName>
    </submittedName>
</protein>
<evidence type="ECO:0000313" key="1">
    <source>
        <dbReference type="EMBL" id="MDO8057362.1"/>
    </source>
</evidence>
<gene>
    <name evidence="1" type="ORF">OC698_01465</name>
</gene>
<name>A0ABT9D174_9MOLU</name>
<evidence type="ECO:0000313" key="2">
    <source>
        <dbReference type="Proteomes" id="UP001170666"/>
    </source>
</evidence>
<organism evidence="1 2">
    <name type="scientific">Candidatus Phytoplasma gossypii</name>
    <dbReference type="NCBI Taxonomy" id="2982629"/>
    <lineage>
        <taxon>Bacteria</taxon>
        <taxon>Bacillati</taxon>
        <taxon>Mycoplasmatota</taxon>
        <taxon>Mollicutes</taxon>
        <taxon>Acholeplasmatales</taxon>
        <taxon>Acholeplasmataceae</taxon>
        <taxon>Candidatus Phytoplasma</taxon>
        <taxon>16SrII (Peanut WB group)</taxon>
    </lineage>
</organism>
<keyword evidence="2" id="KW-1185">Reference proteome</keyword>
<dbReference type="EMBL" id="JAOSIT010000012">
    <property type="protein sequence ID" value="MDO8057362.1"/>
    <property type="molecule type" value="Genomic_DNA"/>
</dbReference>
<dbReference type="Proteomes" id="UP001170666">
    <property type="component" value="Unassembled WGS sequence"/>
</dbReference>
<comment type="caution">
    <text evidence="1">The sequence shown here is derived from an EMBL/GenBank/DDBJ whole genome shotgun (WGS) entry which is preliminary data.</text>
</comment>
<reference evidence="1 2" key="1">
    <citation type="journal article" date="2023" name="Int. J. Syst. Evol. Microbiol.">
        <title>The observation of taxonomic boundaries for the 16SrII and 16SrXXV phytoplasmas using genome-based delimitation.</title>
        <authorList>
            <person name="Rodrigues Jardim B."/>
            <person name="Tran-Nguyen L.T.T."/>
            <person name="Gambley C."/>
            <person name="Al-Sadi A.M."/>
            <person name="Al-Subhi A.M."/>
            <person name="Foissac X."/>
            <person name="Salar P."/>
            <person name="Cai H."/>
            <person name="Yang J.Y."/>
            <person name="Davis R."/>
            <person name="Jones L."/>
            <person name="Rodoni B."/>
            <person name="Constable F.E."/>
        </authorList>
    </citation>
    <scope>NUCLEOTIDE SEQUENCE [LARGE SCALE GENOMIC DNA]</scope>
    <source>
        <strain evidence="1">BAWM-BFA-CoWB</strain>
    </source>
</reference>
<accession>A0ABT9D174</accession>
<sequence length="61" mass="6959">MGLPTIKDRLMQKCLEQLLAPYFENIFSAWNLGFRTKNLVMTLSNVSNKDLKGLTILSKLT</sequence>
<proteinExistence type="predicted"/>